<sequence length="399" mass="41036">MLTPFRMVAGTTSIALIAAAGGWIAASQIRSPADAAAARQAPEASLITVPVERRSLTSQVVTQGSVTYGRARPITLTGTVAAADGSQMITKSSASGRTLREGDVLLEINGRPVFVLEGKVPMYRTLTRGSEGDDVRQVRAALRRLVPKRRLAASGAVNDSVLNAVRALYKEAGYAAVEPTTEQRTRLRELERAVTGAEGQALEDARVDLADYRKTYGVSIPSGEIVFLPQLPVRVTAVTAQAGTSPSGPVATVADPALVVNATVATEDAELLRTGLTATLRDENGGESAATVTAIRSAGDEGTPIVLTPKDRARAAALTGRSVQVSIEVGRTGGEVLAVPVAAVFTASDGQARVTVADATGARRDVPVEPGLAAGGDVEVTPVGGAALEEGDRVVVSGS</sequence>
<dbReference type="Gene3D" id="2.40.420.20">
    <property type="match status" value="1"/>
</dbReference>
<reference evidence="1 2" key="1">
    <citation type="submission" date="2021-01" db="EMBL/GenBank/DDBJ databases">
        <title>Actinoplanes sp. nov. LDG1-06 isolated from lichen.</title>
        <authorList>
            <person name="Saeng-In P."/>
            <person name="Phongsopitanun W."/>
            <person name="Kanchanasin P."/>
            <person name="Yuki M."/>
            <person name="Kudo T."/>
            <person name="Ohkuma M."/>
            <person name="Tanasupawat S."/>
        </authorList>
    </citation>
    <scope>NUCLEOTIDE SEQUENCE [LARGE SCALE GENOMIC DNA]</scope>
    <source>
        <strain evidence="1 2">LDG1-06</strain>
    </source>
</reference>
<dbReference type="RefSeq" id="WP_203379433.1">
    <property type="nucleotide sequence ID" value="NZ_JAENHP010000010.1"/>
</dbReference>
<evidence type="ECO:0000313" key="2">
    <source>
        <dbReference type="Proteomes" id="UP000632138"/>
    </source>
</evidence>
<dbReference type="Proteomes" id="UP000632138">
    <property type="component" value="Unassembled WGS sequence"/>
</dbReference>
<evidence type="ECO:0000313" key="1">
    <source>
        <dbReference type="EMBL" id="MBM2619445.1"/>
    </source>
</evidence>
<accession>A0ABS2AI48</accession>
<organism evidence="1 2">
    <name type="scientific">Paractinoplanes ovalisporus</name>
    <dbReference type="NCBI Taxonomy" id="2810368"/>
    <lineage>
        <taxon>Bacteria</taxon>
        <taxon>Bacillati</taxon>
        <taxon>Actinomycetota</taxon>
        <taxon>Actinomycetes</taxon>
        <taxon>Micromonosporales</taxon>
        <taxon>Micromonosporaceae</taxon>
        <taxon>Paractinoplanes</taxon>
    </lineage>
</organism>
<dbReference type="EMBL" id="JAENHP010000010">
    <property type="protein sequence ID" value="MBM2619445.1"/>
    <property type="molecule type" value="Genomic_DNA"/>
</dbReference>
<comment type="caution">
    <text evidence="1">The sequence shown here is derived from an EMBL/GenBank/DDBJ whole genome shotgun (WGS) entry which is preliminary data.</text>
</comment>
<proteinExistence type="predicted"/>
<protein>
    <submittedName>
        <fullName evidence="1">Uncharacterized protein</fullName>
    </submittedName>
</protein>
<name>A0ABS2AI48_9ACTN</name>
<keyword evidence="2" id="KW-1185">Reference proteome</keyword>
<gene>
    <name evidence="1" type="ORF">JIG36_28215</name>
</gene>